<evidence type="ECO:0000256" key="6">
    <source>
        <dbReference type="ARBA" id="ARBA00023242"/>
    </source>
</evidence>
<comment type="caution">
    <text evidence="10">The sequence shown here is derived from an EMBL/GenBank/DDBJ whole genome shotgun (WGS) entry which is preliminary data.</text>
</comment>
<proteinExistence type="inferred from homology"/>
<dbReference type="EMBL" id="WHWC01000003">
    <property type="protein sequence ID" value="KAG8386105.1"/>
    <property type="molecule type" value="Genomic_DNA"/>
</dbReference>
<comment type="subcellular location">
    <subcellularLocation>
        <location evidence="1">Nucleus</location>
    </subcellularLocation>
</comment>
<dbReference type="GO" id="GO:0043565">
    <property type="term" value="F:sequence-specific DNA binding"/>
    <property type="evidence" value="ECO:0007669"/>
    <property type="project" value="InterPro"/>
</dbReference>
<keyword evidence="4" id="KW-0238">DNA-binding</keyword>
<keyword evidence="3" id="KW-0175">Coiled coil</keyword>
<dbReference type="PANTHER" id="PTHR31429:SF50">
    <property type="entry name" value="WRKY DOMAIN-CONTAINING PROTEIN"/>
    <property type="match status" value="1"/>
</dbReference>
<accession>A0AAV6XX67</accession>
<comment type="similarity">
    <text evidence="7">Belongs to the WRKY group II-b family.</text>
</comment>
<dbReference type="FunFam" id="2.20.25.80:FF:000002">
    <property type="entry name" value="probable WRKY transcription factor 31"/>
    <property type="match status" value="1"/>
</dbReference>
<gene>
    <name evidence="10" type="ORF">BUALT_Bualt03G0114400</name>
</gene>
<dbReference type="Proteomes" id="UP000826271">
    <property type="component" value="Unassembled WGS sequence"/>
</dbReference>
<dbReference type="GO" id="GO:0003700">
    <property type="term" value="F:DNA-binding transcription factor activity"/>
    <property type="evidence" value="ECO:0007669"/>
    <property type="project" value="InterPro"/>
</dbReference>
<evidence type="ECO:0000256" key="8">
    <source>
        <dbReference type="SAM" id="MobiDB-lite"/>
    </source>
</evidence>
<dbReference type="SMART" id="SM00774">
    <property type="entry name" value="WRKY"/>
    <property type="match status" value="1"/>
</dbReference>
<dbReference type="Pfam" id="PF03106">
    <property type="entry name" value="WRKY"/>
    <property type="match status" value="1"/>
</dbReference>
<keyword evidence="11" id="KW-1185">Reference proteome</keyword>
<keyword evidence="6" id="KW-0539">Nucleus</keyword>
<evidence type="ECO:0000256" key="2">
    <source>
        <dbReference type="ARBA" id="ARBA00023015"/>
    </source>
</evidence>
<evidence type="ECO:0000256" key="4">
    <source>
        <dbReference type="ARBA" id="ARBA00023125"/>
    </source>
</evidence>
<evidence type="ECO:0000256" key="7">
    <source>
        <dbReference type="ARBA" id="ARBA00061007"/>
    </source>
</evidence>
<protein>
    <recommendedName>
        <fullName evidence="9">WRKY domain-containing protein</fullName>
    </recommendedName>
</protein>
<sequence length="474" mass="52083">MERAYSNDRTVILNSFDDRDFTSSSVDHGEKRVLISEMDFFAKKQNFDTGASNQVEIKKENYGQGQELHLHINTGLNLLTTYATPSDKSIVDNRGSPEVARRTSKNEFIVLKAELDRMNTENERLRAILNQINDKYYSLKKHIMSLLHPQQNSNAENKSDDDHKMINTVTEGGNQGFMIPDKIISGGQRGLMDDKDGSSYNQDRSVSSQQEMSIAYGRLQKNSTKETDKVENPEKIYGEWIHSSKGFDHQAAEATMKKARVSVRARSEATMISDGCQWRKYGQKMAKGNPCPRAYYRCTMGAACPVRKQVQRCAQDRSVLITTYDGRHNHPLPAAAVSMASTTSAAVSMLLSGPMPSADGLQNSNVMPYTQNLATISATAPFPTVTLDLTNNGPNPNSIFQGSQAAFLHPRFLGHDLRMVDQSSVGGSQELLSAATAAIAADPNFTAALAAAISSMIGNGNLNNGVEDNNSPKR</sequence>
<feature type="region of interest" description="Disordered" evidence="8">
    <location>
        <begin position="187"/>
        <end position="209"/>
    </location>
</feature>
<name>A0AAV6XX67_9LAMI</name>
<dbReference type="Gene3D" id="2.20.25.80">
    <property type="entry name" value="WRKY domain"/>
    <property type="match status" value="1"/>
</dbReference>
<keyword evidence="5" id="KW-0804">Transcription</keyword>
<feature type="compositionally biased region" description="Polar residues" evidence="8">
    <location>
        <begin position="198"/>
        <end position="209"/>
    </location>
</feature>
<dbReference type="AlphaFoldDB" id="A0AAV6XX67"/>
<keyword evidence="2" id="KW-0805">Transcription regulation</keyword>
<evidence type="ECO:0000313" key="11">
    <source>
        <dbReference type="Proteomes" id="UP000826271"/>
    </source>
</evidence>
<dbReference type="InterPro" id="IPR044810">
    <property type="entry name" value="WRKY_plant"/>
</dbReference>
<evidence type="ECO:0000256" key="3">
    <source>
        <dbReference type="ARBA" id="ARBA00023054"/>
    </source>
</evidence>
<dbReference type="InterPro" id="IPR003657">
    <property type="entry name" value="WRKY_dom"/>
</dbReference>
<dbReference type="GO" id="GO:0005634">
    <property type="term" value="C:nucleus"/>
    <property type="evidence" value="ECO:0007669"/>
    <property type="project" value="UniProtKB-SubCell"/>
</dbReference>
<evidence type="ECO:0000313" key="10">
    <source>
        <dbReference type="EMBL" id="KAG8386105.1"/>
    </source>
</evidence>
<organism evidence="10 11">
    <name type="scientific">Buddleja alternifolia</name>
    <dbReference type="NCBI Taxonomy" id="168488"/>
    <lineage>
        <taxon>Eukaryota</taxon>
        <taxon>Viridiplantae</taxon>
        <taxon>Streptophyta</taxon>
        <taxon>Embryophyta</taxon>
        <taxon>Tracheophyta</taxon>
        <taxon>Spermatophyta</taxon>
        <taxon>Magnoliopsida</taxon>
        <taxon>eudicotyledons</taxon>
        <taxon>Gunneridae</taxon>
        <taxon>Pentapetalae</taxon>
        <taxon>asterids</taxon>
        <taxon>lamiids</taxon>
        <taxon>Lamiales</taxon>
        <taxon>Scrophulariaceae</taxon>
        <taxon>Buddlejeae</taxon>
        <taxon>Buddleja</taxon>
    </lineage>
</organism>
<dbReference type="PANTHER" id="PTHR31429">
    <property type="entry name" value="WRKY TRANSCRIPTION FACTOR 36-RELATED"/>
    <property type="match status" value="1"/>
</dbReference>
<evidence type="ECO:0000259" key="9">
    <source>
        <dbReference type="PROSITE" id="PS50811"/>
    </source>
</evidence>
<feature type="domain" description="WRKY" evidence="9">
    <location>
        <begin position="267"/>
        <end position="333"/>
    </location>
</feature>
<evidence type="ECO:0000256" key="1">
    <source>
        <dbReference type="ARBA" id="ARBA00004123"/>
    </source>
</evidence>
<dbReference type="InterPro" id="IPR036576">
    <property type="entry name" value="WRKY_dom_sf"/>
</dbReference>
<dbReference type="SUPFAM" id="SSF118290">
    <property type="entry name" value="WRKY DNA-binding domain"/>
    <property type="match status" value="1"/>
</dbReference>
<reference evidence="10" key="1">
    <citation type="submission" date="2019-10" db="EMBL/GenBank/DDBJ databases">
        <authorList>
            <person name="Zhang R."/>
            <person name="Pan Y."/>
            <person name="Wang J."/>
            <person name="Ma R."/>
            <person name="Yu S."/>
        </authorList>
    </citation>
    <scope>NUCLEOTIDE SEQUENCE</scope>
    <source>
        <strain evidence="10">LA-IB0</strain>
        <tissue evidence="10">Leaf</tissue>
    </source>
</reference>
<dbReference type="PROSITE" id="PS50811">
    <property type="entry name" value="WRKY"/>
    <property type="match status" value="1"/>
</dbReference>
<evidence type="ECO:0000256" key="5">
    <source>
        <dbReference type="ARBA" id="ARBA00023163"/>
    </source>
</evidence>